<feature type="region of interest" description="Disordered" evidence="1">
    <location>
        <begin position="458"/>
        <end position="478"/>
    </location>
</feature>
<comment type="caution">
    <text evidence="2">The sequence shown here is derived from an EMBL/GenBank/DDBJ whole genome shotgun (WGS) entry which is preliminary data.</text>
</comment>
<evidence type="ECO:0000256" key="1">
    <source>
        <dbReference type="SAM" id="MobiDB-lite"/>
    </source>
</evidence>
<accession>A0A4S4LJG5</accession>
<evidence type="ECO:0000313" key="3">
    <source>
        <dbReference type="Proteomes" id="UP000310158"/>
    </source>
</evidence>
<feature type="compositionally biased region" description="Polar residues" evidence="1">
    <location>
        <begin position="460"/>
        <end position="472"/>
    </location>
</feature>
<gene>
    <name evidence="2" type="ORF">EW146_g7867</name>
</gene>
<dbReference type="OrthoDB" id="10687158at2759"/>
<dbReference type="EMBL" id="SGPL01000489">
    <property type="protein sequence ID" value="THH11965.1"/>
    <property type="molecule type" value="Genomic_DNA"/>
</dbReference>
<keyword evidence="3" id="KW-1185">Reference proteome</keyword>
<dbReference type="AlphaFoldDB" id="A0A4S4LJG5"/>
<evidence type="ECO:0000313" key="2">
    <source>
        <dbReference type="EMBL" id="THH11965.1"/>
    </source>
</evidence>
<name>A0A4S4LJG5_9AGAM</name>
<dbReference type="Proteomes" id="UP000310158">
    <property type="component" value="Unassembled WGS sequence"/>
</dbReference>
<proteinExistence type="predicted"/>
<reference evidence="2 3" key="1">
    <citation type="submission" date="2019-02" db="EMBL/GenBank/DDBJ databases">
        <title>Genome sequencing of the rare red list fungi Bondarzewia mesenterica.</title>
        <authorList>
            <person name="Buettner E."/>
            <person name="Kellner H."/>
        </authorList>
    </citation>
    <scope>NUCLEOTIDE SEQUENCE [LARGE SCALE GENOMIC DNA]</scope>
    <source>
        <strain evidence="2 3">DSM 108281</strain>
    </source>
</reference>
<protein>
    <submittedName>
        <fullName evidence="2">Uncharacterized protein</fullName>
    </submittedName>
</protein>
<sequence length="503" mass="54302">MAGASVISVPSLSSTEMRRSQDTVTAACIVRASTKKSSRRKEKIVILQDAWHHPDVLDVRRGLPMQVNAVNIQEAELDSPQQYTLFTIALGSDISMHWLAVDFTAMNRSTIYRKRPFCFGPPRPPPFVRSEPRAMILPEPFILTASHSSFELDDSYSSPDILAVLAFYDAPIRLKSAGILFPEEYHSEGLGSESLYGYDDGEGAVSLSEIGFRMHTEIVTSSMMEGIDGAGDHSTLNILGGLSMSMSTFFEHSAAISEGSSPILLKASLAHGKGLTGLCLDKENDRPLASVWTSPSRVLKAPSDVFLGNSIPTKTRHLPFTVNGASQVVDASNRITKGVSHGGSTPKLPQSDSVCLSARSFVENTLSSYPMFSTGRQLDPVKASFVDYPLHSPSHSSPLFQFSTTSAPALTPLLSPDGSSGGSTPKSDSKFLRTWASLPRLVGSTGKLRGSKYNVAIPSSLRNPLPRSQSEMPKQGKFGSLVGRVFGGKGGRMFRRKAVSHAY</sequence>
<organism evidence="2 3">
    <name type="scientific">Bondarzewia mesenterica</name>
    <dbReference type="NCBI Taxonomy" id="1095465"/>
    <lineage>
        <taxon>Eukaryota</taxon>
        <taxon>Fungi</taxon>
        <taxon>Dikarya</taxon>
        <taxon>Basidiomycota</taxon>
        <taxon>Agaricomycotina</taxon>
        <taxon>Agaricomycetes</taxon>
        <taxon>Russulales</taxon>
        <taxon>Bondarzewiaceae</taxon>
        <taxon>Bondarzewia</taxon>
    </lineage>
</organism>